<gene>
    <name evidence="1" type="ORF">V8G54_022678</name>
</gene>
<dbReference type="AlphaFoldDB" id="A0AAQ3N336"/>
<dbReference type="Proteomes" id="UP001374535">
    <property type="component" value="Chromosome 7"/>
</dbReference>
<protein>
    <submittedName>
        <fullName evidence="1">Uncharacterized protein</fullName>
    </submittedName>
</protein>
<dbReference type="EMBL" id="CP144694">
    <property type="protein sequence ID" value="WVZ01872.1"/>
    <property type="molecule type" value="Genomic_DNA"/>
</dbReference>
<evidence type="ECO:0000313" key="1">
    <source>
        <dbReference type="EMBL" id="WVZ01872.1"/>
    </source>
</evidence>
<sequence>YSDIIYLGLLRIDIKQVYCLGCCSKPSSISSQNNILLIERYNSFCPATSTHPLKSNIPKSILVIYCLDSLLANVIGSFCLSSLRTDVEQVYCLYCCSEPRQYVLSESDIF</sequence>
<organism evidence="1 2">
    <name type="scientific">Vigna mungo</name>
    <name type="common">Black gram</name>
    <name type="synonym">Phaseolus mungo</name>
    <dbReference type="NCBI Taxonomy" id="3915"/>
    <lineage>
        <taxon>Eukaryota</taxon>
        <taxon>Viridiplantae</taxon>
        <taxon>Streptophyta</taxon>
        <taxon>Embryophyta</taxon>
        <taxon>Tracheophyta</taxon>
        <taxon>Spermatophyta</taxon>
        <taxon>Magnoliopsida</taxon>
        <taxon>eudicotyledons</taxon>
        <taxon>Gunneridae</taxon>
        <taxon>Pentapetalae</taxon>
        <taxon>rosids</taxon>
        <taxon>fabids</taxon>
        <taxon>Fabales</taxon>
        <taxon>Fabaceae</taxon>
        <taxon>Papilionoideae</taxon>
        <taxon>50 kb inversion clade</taxon>
        <taxon>NPAAA clade</taxon>
        <taxon>indigoferoid/millettioid clade</taxon>
        <taxon>Phaseoleae</taxon>
        <taxon>Vigna</taxon>
    </lineage>
</organism>
<feature type="non-terminal residue" evidence="1">
    <location>
        <position position="1"/>
    </location>
</feature>
<reference evidence="1 2" key="1">
    <citation type="journal article" date="2023" name="Life. Sci Alliance">
        <title>Evolutionary insights into 3D genome organization and epigenetic landscape of Vigna mungo.</title>
        <authorList>
            <person name="Junaid A."/>
            <person name="Singh B."/>
            <person name="Bhatia S."/>
        </authorList>
    </citation>
    <scope>NUCLEOTIDE SEQUENCE [LARGE SCALE GENOMIC DNA]</scope>
    <source>
        <strain evidence="1">Urdbean</strain>
    </source>
</reference>
<name>A0AAQ3N336_VIGMU</name>
<accession>A0AAQ3N336</accession>
<keyword evidence="2" id="KW-1185">Reference proteome</keyword>
<evidence type="ECO:0000313" key="2">
    <source>
        <dbReference type="Proteomes" id="UP001374535"/>
    </source>
</evidence>
<proteinExistence type="predicted"/>